<evidence type="ECO:0000313" key="2">
    <source>
        <dbReference type="EMBL" id="SEK32295.1"/>
    </source>
</evidence>
<keyword evidence="3" id="KW-1185">Reference proteome</keyword>
<organism evidence="2 3">
    <name type="scientific">Streptacidiphilus jiangxiensis</name>
    <dbReference type="NCBI Taxonomy" id="235985"/>
    <lineage>
        <taxon>Bacteria</taxon>
        <taxon>Bacillati</taxon>
        <taxon>Actinomycetota</taxon>
        <taxon>Actinomycetes</taxon>
        <taxon>Kitasatosporales</taxon>
        <taxon>Streptomycetaceae</taxon>
        <taxon>Streptacidiphilus</taxon>
    </lineage>
</organism>
<feature type="domain" description="vWA-MoxR associated protein C-terminal" evidence="1">
    <location>
        <begin position="394"/>
        <end position="618"/>
    </location>
</feature>
<dbReference type="EMBL" id="FOAZ01000001">
    <property type="protein sequence ID" value="SEK32295.1"/>
    <property type="molecule type" value="Genomic_DNA"/>
</dbReference>
<dbReference type="eggNOG" id="COG0265">
    <property type="taxonomic scope" value="Bacteria"/>
</dbReference>
<dbReference type="Pfam" id="PF20028">
    <property type="entry name" value="VMAP-C"/>
    <property type="match status" value="1"/>
</dbReference>
<dbReference type="STRING" id="235985.SAMN05414137_101507"/>
<proteinExistence type="predicted"/>
<dbReference type="SUPFAM" id="SSF50494">
    <property type="entry name" value="Trypsin-like serine proteases"/>
    <property type="match status" value="1"/>
</dbReference>
<evidence type="ECO:0000259" key="1">
    <source>
        <dbReference type="Pfam" id="PF20028"/>
    </source>
</evidence>
<evidence type="ECO:0000313" key="3">
    <source>
        <dbReference type="Proteomes" id="UP000183015"/>
    </source>
</evidence>
<dbReference type="Proteomes" id="UP000183015">
    <property type="component" value="Unassembled WGS sequence"/>
</dbReference>
<accession>A0A1H7G942</accession>
<gene>
    <name evidence="2" type="ORF">SAMN05414137_101507</name>
</gene>
<name>A0A1H7G942_STRJI</name>
<dbReference type="Gene3D" id="2.40.10.120">
    <property type="match status" value="1"/>
</dbReference>
<protein>
    <submittedName>
        <fullName evidence="2">Trypsin-like peptidase domain-containing protein</fullName>
    </submittedName>
</protein>
<dbReference type="Pfam" id="PF13365">
    <property type="entry name" value="Trypsin_2"/>
    <property type="match status" value="1"/>
</dbReference>
<dbReference type="OrthoDB" id="3630272at2"/>
<dbReference type="RefSeq" id="WP_042456084.1">
    <property type="nucleotide sequence ID" value="NZ_BBPN01000040.1"/>
</dbReference>
<reference evidence="3" key="1">
    <citation type="submission" date="2016-10" db="EMBL/GenBank/DDBJ databases">
        <authorList>
            <person name="Varghese N."/>
        </authorList>
    </citation>
    <scope>NUCLEOTIDE SEQUENCE [LARGE SCALE GENOMIC DNA]</scope>
    <source>
        <strain evidence="3">DSM 45096 / BCRC 16803 / CGMCC 4.1857 / CIP 109030 / JCM 12277 / KCTC 19219 / NBRC 100920 / 33214</strain>
    </source>
</reference>
<sequence>MSQGQAGEQEPLGREELLAVREAIVRLAKAATVRIQHPDLAWPDTPENRRFVWGSGFFVAPGWVLTDAHVLWPRGEGTEPWRGDGEVGLALADNRLLRGRWAAALPGRRVAPDHPDGLYPWPDLALVRVTGEAPDHPCVWLDEFPPPPGTEVTLCGRSSYYDGYYAEWDHLAGIGGHDGAFPRPRLQLTGADLPHGSSGGPVVDRYRGSVCAAVTARAGEYRPGGVASPMHGLRELASALGPLRPGLADVARYQLDEGLGLEPDELFRRIWSEHDRYHARHTAWVDLVARLRRGIPGPDPRWLTRLRAGLARLPAPPPGVPLGLVERLRPGQLPTPLFAPRLWRDGLDLLVGLWGADTVELAERYCRLAADWEEERAPRGRVVVQVDTSVLDDDAYLCTVDRFQGGEHAMRYAASNSAVPESGLLELLGDPLGRALLDAEQGGAPAEVELRLPRRLFELPVHELRTGGGAGAPIGERHPVTVRDVDGGAEVTVRALHRWQALEAGPLQPLLVPLGRDVGRAAVRAAVRAGDRTVPLWRGSVRSGAGATVLDEAWTAGHRVLLWTRGTGPEEEFGSALSARLKAVTLDQIPQLARDLRADASGGESVWARALVVLYDRPEETADEQAPLLPALA</sequence>
<dbReference type="AlphaFoldDB" id="A0A1H7G942"/>
<dbReference type="InterPro" id="IPR045450">
    <property type="entry name" value="VMAP_C"/>
</dbReference>
<dbReference type="InterPro" id="IPR009003">
    <property type="entry name" value="Peptidase_S1_PA"/>
</dbReference>